<keyword evidence="2" id="KW-1185">Reference proteome</keyword>
<accession>A0A061ECK4</accession>
<gene>
    <name evidence="1" type="ORF">TCM_011863</name>
</gene>
<sequence>MVVTMKINIPGWERESAMISHIGFSQKCQDRKSTRKDFEHSERTMGRKWTEEVTICRTQRSYGFCLLVPLSVMVVVY</sequence>
<name>A0A061ECK4_THECC</name>
<proteinExistence type="predicted"/>
<dbReference type="InParanoid" id="A0A061ECK4"/>
<organism evidence="1 2">
    <name type="scientific">Theobroma cacao</name>
    <name type="common">Cacao</name>
    <name type="synonym">Cocoa</name>
    <dbReference type="NCBI Taxonomy" id="3641"/>
    <lineage>
        <taxon>Eukaryota</taxon>
        <taxon>Viridiplantae</taxon>
        <taxon>Streptophyta</taxon>
        <taxon>Embryophyta</taxon>
        <taxon>Tracheophyta</taxon>
        <taxon>Spermatophyta</taxon>
        <taxon>Magnoliopsida</taxon>
        <taxon>eudicotyledons</taxon>
        <taxon>Gunneridae</taxon>
        <taxon>Pentapetalae</taxon>
        <taxon>rosids</taxon>
        <taxon>malvids</taxon>
        <taxon>Malvales</taxon>
        <taxon>Malvaceae</taxon>
        <taxon>Byttnerioideae</taxon>
        <taxon>Theobroma</taxon>
    </lineage>
</organism>
<reference evidence="1 2" key="1">
    <citation type="journal article" date="2013" name="Genome Biol.">
        <title>The genome sequence of the most widely cultivated cacao type and its use to identify candidate genes regulating pod color.</title>
        <authorList>
            <person name="Motamayor J.C."/>
            <person name="Mockaitis K."/>
            <person name="Schmutz J."/>
            <person name="Haiminen N."/>
            <person name="Iii D.L."/>
            <person name="Cornejo O."/>
            <person name="Findley S.D."/>
            <person name="Zheng P."/>
            <person name="Utro F."/>
            <person name="Royaert S."/>
            <person name="Saski C."/>
            <person name="Jenkins J."/>
            <person name="Podicheti R."/>
            <person name="Zhao M."/>
            <person name="Scheffler B.E."/>
            <person name="Stack J.C."/>
            <person name="Feltus F.A."/>
            <person name="Mustiga G.M."/>
            <person name="Amores F."/>
            <person name="Phillips W."/>
            <person name="Marelli J.P."/>
            <person name="May G.D."/>
            <person name="Shapiro H."/>
            <person name="Ma J."/>
            <person name="Bustamante C.D."/>
            <person name="Schnell R.J."/>
            <person name="Main D."/>
            <person name="Gilbert D."/>
            <person name="Parida L."/>
            <person name="Kuhn D.N."/>
        </authorList>
    </citation>
    <scope>NUCLEOTIDE SEQUENCE [LARGE SCALE GENOMIC DNA]</scope>
    <source>
        <strain evidence="2">cv. Matina 1-6</strain>
    </source>
</reference>
<evidence type="ECO:0000313" key="2">
    <source>
        <dbReference type="Proteomes" id="UP000026915"/>
    </source>
</evidence>
<dbReference type="Proteomes" id="UP000026915">
    <property type="component" value="Chromosome 2"/>
</dbReference>
<dbReference type="EMBL" id="CM001880">
    <property type="protein sequence ID" value="EOY02137.1"/>
    <property type="molecule type" value="Genomic_DNA"/>
</dbReference>
<dbReference type="AlphaFoldDB" id="A0A061ECK4"/>
<dbReference type="Gramene" id="EOY02137">
    <property type="protein sequence ID" value="EOY02137"/>
    <property type="gene ID" value="TCM_011863"/>
</dbReference>
<protein>
    <submittedName>
        <fullName evidence="1">Uncharacterized protein</fullName>
    </submittedName>
</protein>
<dbReference type="HOGENOM" id="CLU_2643015_0_0_1"/>
<evidence type="ECO:0000313" key="1">
    <source>
        <dbReference type="EMBL" id="EOY02137.1"/>
    </source>
</evidence>